<keyword evidence="1" id="KW-0812">Transmembrane</keyword>
<evidence type="ECO:0000313" key="2">
    <source>
        <dbReference type="EMBL" id="GGY62885.1"/>
    </source>
</evidence>
<reference evidence="3" key="1">
    <citation type="journal article" date="2019" name="Int. J. Syst. Evol. Microbiol.">
        <title>The Global Catalogue of Microorganisms (GCM) 10K type strain sequencing project: providing services to taxonomists for standard genome sequencing and annotation.</title>
        <authorList>
            <consortium name="The Broad Institute Genomics Platform"/>
            <consortium name="The Broad Institute Genome Sequencing Center for Infectious Disease"/>
            <person name="Wu L."/>
            <person name="Ma J."/>
        </authorList>
    </citation>
    <scope>NUCLEOTIDE SEQUENCE [LARGE SCALE GENOMIC DNA]</scope>
    <source>
        <strain evidence="3">KCTC 32239</strain>
    </source>
</reference>
<organism evidence="2 3">
    <name type="scientific">Cellvibrio zantedeschiae</name>
    <dbReference type="NCBI Taxonomy" id="1237077"/>
    <lineage>
        <taxon>Bacteria</taxon>
        <taxon>Pseudomonadati</taxon>
        <taxon>Pseudomonadota</taxon>
        <taxon>Gammaproteobacteria</taxon>
        <taxon>Cellvibrionales</taxon>
        <taxon>Cellvibrionaceae</taxon>
        <taxon>Cellvibrio</taxon>
    </lineage>
</organism>
<protein>
    <recommendedName>
        <fullName evidence="4">Tetratricopeptide repeat protein</fullName>
    </recommendedName>
</protein>
<evidence type="ECO:0000313" key="3">
    <source>
        <dbReference type="Proteomes" id="UP000619761"/>
    </source>
</evidence>
<sequence length="290" mass="33094">MESTVIALEIYFEHRNYLASLGIVLLICFIVFNLFEKVHSAVLKYIFVGVMLIYVGIITIVLQMQTRLWGNPALFNYVHATERPSSIRARALLVDFYQEQGKPKEAYKALEDIERDFPDEPALYFLKLQFLCVYPSWVKSPSVDSYATLLQYGAFSNGAFKSIEDLVDFKSNKQCESVSYELLLKSVRILKLNKQYAHKYYFLARFESLLYLQMRDLNGAIRALESIPNRGYDDAASYARLLASAGSFDAALRAVDAARKVIGNGIAMQKRRDELNELESVIQDDIKASK</sequence>
<gene>
    <name evidence="2" type="ORF">GCM10011613_03040</name>
</gene>
<dbReference type="EMBL" id="BMYZ01000001">
    <property type="protein sequence ID" value="GGY62885.1"/>
    <property type="molecule type" value="Genomic_DNA"/>
</dbReference>
<evidence type="ECO:0000256" key="1">
    <source>
        <dbReference type="SAM" id="Phobius"/>
    </source>
</evidence>
<dbReference type="Gene3D" id="1.25.40.10">
    <property type="entry name" value="Tetratricopeptide repeat domain"/>
    <property type="match status" value="1"/>
</dbReference>
<keyword evidence="1" id="KW-1133">Transmembrane helix</keyword>
<feature type="transmembrane region" description="Helical" evidence="1">
    <location>
        <begin position="42"/>
        <end position="62"/>
    </location>
</feature>
<feature type="transmembrane region" description="Helical" evidence="1">
    <location>
        <begin position="17"/>
        <end position="35"/>
    </location>
</feature>
<keyword evidence="1" id="KW-0472">Membrane</keyword>
<accession>A0ABQ3ANF2</accession>
<name>A0ABQ3ANF2_9GAMM</name>
<proteinExistence type="predicted"/>
<keyword evidence="3" id="KW-1185">Reference proteome</keyword>
<comment type="caution">
    <text evidence="2">The sequence shown here is derived from an EMBL/GenBank/DDBJ whole genome shotgun (WGS) entry which is preliminary data.</text>
</comment>
<evidence type="ECO:0008006" key="4">
    <source>
        <dbReference type="Google" id="ProtNLM"/>
    </source>
</evidence>
<dbReference type="InterPro" id="IPR011990">
    <property type="entry name" value="TPR-like_helical_dom_sf"/>
</dbReference>
<dbReference type="Proteomes" id="UP000619761">
    <property type="component" value="Unassembled WGS sequence"/>
</dbReference>